<dbReference type="AlphaFoldDB" id="A0A7Y9FPE7"/>
<feature type="signal peptide" evidence="7">
    <location>
        <begin position="1"/>
        <end position="17"/>
    </location>
</feature>
<dbReference type="GO" id="GO:0004519">
    <property type="term" value="F:endonuclease activity"/>
    <property type="evidence" value="ECO:0007669"/>
    <property type="project" value="UniProtKB-KW"/>
</dbReference>
<dbReference type="GO" id="GO:0046872">
    <property type="term" value="F:metal ion binding"/>
    <property type="evidence" value="ECO:0007669"/>
    <property type="project" value="UniProtKB-KW"/>
</dbReference>
<evidence type="ECO:0000256" key="3">
    <source>
        <dbReference type="ARBA" id="ARBA00022759"/>
    </source>
</evidence>
<keyword evidence="9" id="KW-1185">Reference proteome</keyword>
<keyword evidence="1" id="KW-0540">Nuclease</keyword>
<dbReference type="InterPro" id="IPR003154">
    <property type="entry name" value="S1/P1nuclease"/>
</dbReference>
<keyword evidence="3" id="KW-0255">Endonuclease</keyword>
<feature type="chain" id="PRO_5031299477" description="Endonuclease" evidence="7">
    <location>
        <begin position="18"/>
        <end position="261"/>
    </location>
</feature>
<evidence type="ECO:0000256" key="1">
    <source>
        <dbReference type="ARBA" id="ARBA00022722"/>
    </source>
</evidence>
<keyword evidence="2" id="KW-0479">Metal-binding</keyword>
<dbReference type="GO" id="GO:0003676">
    <property type="term" value="F:nucleic acid binding"/>
    <property type="evidence" value="ECO:0007669"/>
    <property type="project" value="InterPro"/>
</dbReference>
<keyword evidence="4" id="KW-0378">Hydrolase</keyword>
<evidence type="ECO:0000256" key="4">
    <source>
        <dbReference type="ARBA" id="ARBA00022801"/>
    </source>
</evidence>
<protein>
    <recommendedName>
        <fullName evidence="10">Endonuclease</fullName>
    </recommendedName>
</protein>
<evidence type="ECO:0008006" key="10">
    <source>
        <dbReference type="Google" id="ProtNLM"/>
    </source>
</evidence>
<dbReference type="PANTHER" id="PTHR33146">
    <property type="entry name" value="ENDONUCLEASE 4"/>
    <property type="match status" value="1"/>
</dbReference>
<keyword evidence="7" id="KW-0732">Signal</keyword>
<name>A0A7Y9FPE7_9SPHN</name>
<dbReference type="Pfam" id="PF02265">
    <property type="entry name" value="S1-P1_nuclease"/>
    <property type="match status" value="1"/>
</dbReference>
<gene>
    <name evidence="8" type="ORF">HD841_002853</name>
</gene>
<dbReference type="CDD" id="cd11010">
    <property type="entry name" value="S1-P1_nuclease"/>
    <property type="match status" value="1"/>
</dbReference>
<dbReference type="PANTHER" id="PTHR33146:SF26">
    <property type="entry name" value="ENDONUCLEASE 4"/>
    <property type="match status" value="1"/>
</dbReference>
<dbReference type="Gene3D" id="1.10.575.10">
    <property type="entry name" value="P1 Nuclease"/>
    <property type="match status" value="1"/>
</dbReference>
<keyword evidence="6" id="KW-0325">Glycoprotein</keyword>
<comment type="caution">
    <text evidence="8">The sequence shown here is derived from an EMBL/GenBank/DDBJ whole genome shotgun (WGS) entry which is preliminary data.</text>
</comment>
<accession>A0A7Y9FPE7</accession>
<evidence type="ECO:0000313" key="9">
    <source>
        <dbReference type="Proteomes" id="UP000517753"/>
    </source>
</evidence>
<evidence type="ECO:0000313" key="8">
    <source>
        <dbReference type="EMBL" id="NYD91046.1"/>
    </source>
</evidence>
<evidence type="ECO:0000256" key="6">
    <source>
        <dbReference type="ARBA" id="ARBA00023180"/>
    </source>
</evidence>
<dbReference type="Proteomes" id="UP000517753">
    <property type="component" value="Unassembled WGS sequence"/>
</dbReference>
<evidence type="ECO:0000256" key="7">
    <source>
        <dbReference type="SAM" id="SignalP"/>
    </source>
</evidence>
<dbReference type="RefSeq" id="WP_179509498.1">
    <property type="nucleotide sequence ID" value="NZ_JACCBY010000004.1"/>
</dbReference>
<evidence type="ECO:0000256" key="5">
    <source>
        <dbReference type="ARBA" id="ARBA00023157"/>
    </source>
</evidence>
<reference evidence="8 9" key="1">
    <citation type="submission" date="2020-08" db="EMBL/GenBank/DDBJ databases">
        <title>The Agave Microbiome: Exploring the role of microbial communities in plant adaptations to desert environments.</title>
        <authorList>
            <person name="Partida-Martinez L.P."/>
        </authorList>
    </citation>
    <scope>NUCLEOTIDE SEQUENCE [LARGE SCALE GENOMIC DNA]</scope>
    <source>
        <strain evidence="8 9">AS2.3</strain>
    </source>
</reference>
<dbReference type="SUPFAM" id="SSF48537">
    <property type="entry name" value="Phospholipase C/P1 nuclease"/>
    <property type="match status" value="1"/>
</dbReference>
<dbReference type="InterPro" id="IPR008947">
    <property type="entry name" value="PLipase_C/P1_nuclease_dom_sf"/>
</dbReference>
<keyword evidence="5" id="KW-1015">Disulfide bond</keyword>
<organism evidence="8 9">
    <name type="scientific">Sphingomonas melonis</name>
    <dbReference type="NCBI Taxonomy" id="152682"/>
    <lineage>
        <taxon>Bacteria</taxon>
        <taxon>Pseudomonadati</taxon>
        <taxon>Pseudomonadota</taxon>
        <taxon>Alphaproteobacteria</taxon>
        <taxon>Sphingomonadales</taxon>
        <taxon>Sphingomonadaceae</taxon>
        <taxon>Sphingomonas</taxon>
    </lineage>
</organism>
<dbReference type="GO" id="GO:0016788">
    <property type="term" value="F:hydrolase activity, acting on ester bonds"/>
    <property type="evidence" value="ECO:0007669"/>
    <property type="project" value="InterPro"/>
</dbReference>
<dbReference type="GO" id="GO:0006308">
    <property type="term" value="P:DNA catabolic process"/>
    <property type="evidence" value="ECO:0007669"/>
    <property type="project" value="InterPro"/>
</dbReference>
<proteinExistence type="predicted"/>
<evidence type="ECO:0000256" key="2">
    <source>
        <dbReference type="ARBA" id="ARBA00022723"/>
    </source>
</evidence>
<sequence>MLAVTALIAVAPQPALAWGNNGHATIANIAELNLKPSVWTELKTLLATDGVTHLAKVASWADTQRATTDPTHTVRIPIDGSAAPEHACTGTAMCADQAVAFYSTILADRSQSAANREVALKYIVHLVGDLHQPLHGSDPIGYNYVTLNGGDPMMIHAIWDDTIIDGHGVASAILAQELMNNGVSVTLGGTPRDWAAESSDIARDQIYDTLPACWSYKAPVCPDAPVALPSDYAAAQYPLVAQRLKQAGYRLAGMLNGLLGS</sequence>
<dbReference type="EMBL" id="JACCBY010000004">
    <property type="protein sequence ID" value="NYD91046.1"/>
    <property type="molecule type" value="Genomic_DNA"/>
</dbReference>